<keyword evidence="7" id="KW-1185">Reference proteome</keyword>
<dbReference type="EMBL" id="APPV01000003">
    <property type="protein sequence ID" value="ENV62056.1"/>
    <property type="molecule type" value="Genomic_DNA"/>
</dbReference>
<dbReference type="PANTHER" id="PTHR32071:SF57">
    <property type="entry name" value="C4-DICARBOXYLATE TRANSPORT TRANSCRIPTIONAL REGULATORY PROTEIN DCTD"/>
    <property type="match status" value="1"/>
</dbReference>
<dbReference type="InterPro" id="IPR025944">
    <property type="entry name" value="Sigma_54_int_dom_CS"/>
</dbReference>
<keyword evidence="4" id="KW-0804">Transcription</keyword>
<protein>
    <recommendedName>
        <fullName evidence="5">Sigma-54 factor interaction domain-containing protein</fullName>
    </recommendedName>
</protein>
<dbReference type="Gene3D" id="1.10.8.60">
    <property type="match status" value="1"/>
</dbReference>
<keyword evidence="2" id="KW-0067">ATP-binding</keyword>
<keyword evidence="1" id="KW-0547">Nucleotide-binding</keyword>
<evidence type="ECO:0000256" key="4">
    <source>
        <dbReference type="ARBA" id="ARBA00023163"/>
    </source>
</evidence>
<evidence type="ECO:0000256" key="2">
    <source>
        <dbReference type="ARBA" id="ARBA00022840"/>
    </source>
</evidence>
<dbReference type="InterPro" id="IPR058031">
    <property type="entry name" value="AAA_lid_NorR"/>
</dbReference>
<evidence type="ECO:0000313" key="7">
    <source>
        <dbReference type="Proteomes" id="UP000018433"/>
    </source>
</evidence>
<name>A0ABP2UBF9_9GAMM</name>
<evidence type="ECO:0000256" key="3">
    <source>
        <dbReference type="ARBA" id="ARBA00023015"/>
    </source>
</evidence>
<dbReference type="Proteomes" id="UP000018433">
    <property type="component" value="Unassembled WGS sequence"/>
</dbReference>
<dbReference type="Gene3D" id="1.10.10.60">
    <property type="entry name" value="Homeodomain-like"/>
    <property type="match status" value="1"/>
</dbReference>
<comment type="caution">
    <text evidence="6">The sequence shown here is derived from an EMBL/GenBank/DDBJ whole genome shotgun (WGS) entry which is preliminary data.</text>
</comment>
<evidence type="ECO:0000256" key="1">
    <source>
        <dbReference type="ARBA" id="ARBA00022741"/>
    </source>
</evidence>
<dbReference type="Pfam" id="PF25601">
    <property type="entry name" value="AAA_lid_14"/>
    <property type="match status" value="1"/>
</dbReference>
<dbReference type="SUPFAM" id="SSF46689">
    <property type="entry name" value="Homeodomain-like"/>
    <property type="match status" value="1"/>
</dbReference>
<accession>A0ABP2UBF9</accession>
<dbReference type="InterPro" id="IPR009057">
    <property type="entry name" value="Homeodomain-like_sf"/>
</dbReference>
<dbReference type="InterPro" id="IPR002078">
    <property type="entry name" value="Sigma_54_int"/>
</dbReference>
<dbReference type="SUPFAM" id="SSF52540">
    <property type="entry name" value="P-loop containing nucleoside triphosphate hydrolases"/>
    <property type="match status" value="1"/>
</dbReference>
<dbReference type="PROSITE" id="PS00688">
    <property type="entry name" value="SIGMA54_INTERACT_3"/>
    <property type="match status" value="1"/>
</dbReference>
<dbReference type="PANTHER" id="PTHR32071">
    <property type="entry name" value="TRANSCRIPTIONAL REGULATORY PROTEIN"/>
    <property type="match status" value="1"/>
</dbReference>
<dbReference type="PROSITE" id="PS50045">
    <property type="entry name" value="SIGMA54_INTERACT_4"/>
    <property type="match status" value="1"/>
</dbReference>
<proteinExistence type="predicted"/>
<reference evidence="6 7" key="1">
    <citation type="submission" date="2013-02" db="EMBL/GenBank/DDBJ databases">
        <title>The Genome Sequence of Acinetobacter soli NIPH 2899.</title>
        <authorList>
            <consortium name="The Broad Institute Genome Sequencing Platform"/>
            <consortium name="The Broad Institute Genome Sequencing Center for Infectious Disease"/>
            <person name="Cerqueira G."/>
            <person name="Feldgarden M."/>
            <person name="Courvalin P."/>
            <person name="Perichon B."/>
            <person name="Grillot-Courvalin C."/>
            <person name="Clermont D."/>
            <person name="Rocha E."/>
            <person name="Yoon E.-J."/>
            <person name="Nemec A."/>
            <person name="Walker B."/>
            <person name="Young S.K."/>
            <person name="Zeng Q."/>
            <person name="Gargeya S."/>
            <person name="Fitzgerald M."/>
            <person name="Haas B."/>
            <person name="Abouelleil A."/>
            <person name="Alvarado L."/>
            <person name="Arachchi H.M."/>
            <person name="Berlin A.M."/>
            <person name="Chapman S.B."/>
            <person name="Dewar J."/>
            <person name="Goldberg J."/>
            <person name="Griggs A."/>
            <person name="Gujja S."/>
            <person name="Hansen M."/>
            <person name="Howarth C."/>
            <person name="Imamovic A."/>
            <person name="Larimer J."/>
            <person name="McCowan C."/>
            <person name="Murphy C."/>
            <person name="Neiman D."/>
            <person name="Pearson M."/>
            <person name="Priest M."/>
            <person name="Roberts A."/>
            <person name="Saif S."/>
            <person name="Shea T."/>
            <person name="Sisk P."/>
            <person name="Sykes S."/>
            <person name="Wortman J."/>
            <person name="Nusbaum C."/>
            <person name="Birren B."/>
        </authorList>
    </citation>
    <scope>NUCLEOTIDE SEQUENCE [LARGE SCALE GENOMIC DNA]</scope>
    <source>
        <strain evidence="6 7">NIPH 2899</strain>
    </source>
</reference>
<feature type="domain" description="Sigma-54 factor interaction" evidence="5">
    <location>
        <begin position="1"/>
        <end position="89"/>
    </location>
</feature>
<keyword evidence="3" id="KW-0805">Transcription regulation</keyword>
<organism evidence="6 7">
    <name type="scientific">Acinetobacter soli NIPH 2899</name>
    <dbReference type="NCBI Taxonomy" id="1217677"/>
    <lineage>
        <taxon>Bacteria</taxon>
        <taxon>Pseudomonadati</taxon>
        <taxon>Pseudomonadota</taxon>
        <taxon>Gammaproteobacteria</taxon>
        <taxon>Moraxellales</taxon>
        <taxon>Moraxellaceae</taxon>
        <taxon>Acinetobacter</taxon>
    </lineage>
</organism>
<evidence type="ECO:0000259" key="5">
    <source>
        <dbReference type="PROSITE" id="PS50045"/>
    </source>
</evidence>
<gene>
    <name evidence="6" type="ORF">F950_00042</name>
</gene>
<evidence type="ECO:0000313" key="6">
    <source>
        <dbReference type="EMBL" id="ENV62056.1"/>
    </source>
</evidence>
<dbReference type="InterPro" id="IPR027417">
    <property type="entry name" value="P-loop_NTPase"/>
</dbReference>
<sequence>MNSNYTKLFTVSFREDLYFRLNVFPIHSPALRERKQDIPLLVSYFTKLISENRKVPYLPFSQKHILELQHYDWPGNIRELQNVLERALIMAKHGAVSFQYLLEQEPSQTIQHNQAVAIEQVLTIQQLKQLEMTNLQLAIKQCGGEIFGDDGAAKQLGINPTTLISRLKKLGIKY</sequence>